<protein>
    <submittedName>
        <fullName evidence="6">Sugar ABC transporter substrate-binding protein</fullName>
    </submittedName>
</protein>
<organism evidence="6 7">
    <name type="scientific">Butyrivibrio hungatei</name>
    <dbReference type="NCBI Taxonomy" id="185008"/>
    <lineage>
        <taxon>Bacteria</taxon>
        <taxon>Bacillati</taxon>
        <taxon>Bacillota</taxon>
        <taxon>Clostridia</taxon>
        <taxon>Lachnospirales</taxon>
        <taxon>Lachnospiraceae</taxon>
        <taxon>Butyrivibrio</taxon>
    </lineage>
</organism>
<dbReference type="KEGG" id="bhu:bhn_I2698"/>
<dbReference type="EMBL" id="CP017831">
    <property type="protein sequence ID" value="AOZ97730.1"/>
    <property type="molecule type" value="Genomic_DNA"/>
</dbReference>
<dbReference type="SUPFAM" id="SSF53850">
    <property type="entry name" value="Periplasmic binding protein-like II"/>
    <property type="match status" value="1"/>
</dbReference>
<evidence type="ECO:0000256" key="3">
    <source>
        <dbReference type="ARBA" id="ARBA00023136"/>
    </source>
</evidence>
<dbReference type="InterPro" id="IPR050490">
    <property type="entry name" value="Bact_solute-bd_prot1"/>
</dbReference>
<dbReference type="InterPro" id="IPR006059">
    <property type="entry name" value="SBP"/>
</dbReference>
<proteinExistence type="predicted"/>
<dbReference type="Pfam" id="PF13416">
    <property type="entry name" value="SBP_bac_8"/>
    <property type="match status" value="1"/>
</dbReference>
<dbReference type="PROSITE" id="PS51257">
    <property type="entry name" value="PROKAR_LIPOPROTEIN"/>
    <property type="match status" value="1"/>
</dbReference>
<evidence type="ECO:0000256" key="5">
    <source>
        <dbReference type="ARBA" id="ARBA00023288"/>
    </source>
</evidence>
<keyword evidence="3" id="KW-0472">Membrane</keyword>
<evidence type="ECO:0000256" key="2">
    <source>
        <dbReference type="ARBA" id="ARBA00022729"/>
    </source>
</evidence>
<evidence type="ECO:0000256" key="1">
    <source>
        <dbReference type="ARBA" id="ARBA00022475"/>
    </source>
</evidence>
<keyword evidence="1" id="KW-1003">Cell membrane</keyword>
<accession>A0A1D9P588</accession>
<reference evidence="7" key="1">
    <citation type="submission" date="2016-10" db="EMBL/GenBank/DDBJ databases">
        <title>The complete genome sequence of the rumen bacterium Butyrivibrio hungatei MB2003.</title>
        <authorList>
            <person name="Palevich N."/>
            <person name="Kelly W.J."/>
            <person name="Leahy S.C."/>
            <person name="Altermann E."/>
            <person name="Rakonjac J."/>
            <person name="Attwood G.T."/>
        </authorList>
    </citation>
    <scope>NUCLEOTIDE SEQUENCE [LARGE SCALE GENOMIC DNA]</scope>
    <source>
        <strain evidence="7">MB2003</strain>
    </source>
</reference>
<dbReference type="PANTHER" id="PTHR43649:SF33">
    <property type="entry name" value="POLYGALACTURONAN_RHAMNOGALACTURONAN-BINDING PROTEIN YTCQ"/>
    <property type="match status" value="1"/>
</dbReference>
<dbReference type="Proteomes" id="UP000179284">
    <property type="component" value="Chromosome I"/>
</dbReference>
<sequence length="456" mass="51713">MKSHKLEKTFVSIILQFAFIICMLAGCGSSYPKPTSIASLGAAPRTGEKEATFEAPSDDSKPKNVEENGKITIRIATWYQEEYLGNLKSYLTRTFPDVTFEFVYIDKNHYESIIDSQLSYREAPDILYVDQGMARKHALTRYITPLTDITQEFNRYSREAFTYGNEIYAVPNTSSYKCLYYNKGLFEKYGLKVPQSYEEFLENAVYTRETLGMKVCSAALKDYANISESAQAFLQASYFDTEEGSHFGERLGYGRASFYNDLYPYLSDWEKLITYEVFRPEMYTMDQKAAIQEFANEETFILAGGPEDYNRIKVANPDISLGTMPFCGTADGTPILIGGCDCGFAVNTYGDHRQLSKEIVTSLASAEGQRELWNDRVGSMSYLKGLTIANPDTFDGIEQALKHKGLFMPYYSWGENCDNINMILGKELQRVLLGKETTNMALMQVDIKVKKLLKDE</sequence>
<dbReference type="AlphaFoldDB" id="A0A1D9P588"/>
<dbReference type="RefSeq" id="WP_071177303.1">
    <property type="nucleotide sequence ID" value="NZ_CP017831.1"/>
</dbReference>
<evidence type="ECO:0000313" key="6">
    <source>
        <dbReference type="EMBL" id="AOZ97730.1"/>
    </source>
</evidence>
<keyword evidence="4" id="KW-0564">Palmitate</keyword>
<dbReference type="Gene3D" id="3.40.190.10">
    <property type="entry name" value="Periplasmic binding protein-like II"/>
    <property type="match status" value="2"/>
</dbReference>
<dbReference type="OrthoDB" id="2666023at2"/>
<keyword evidence="2" id="KW-0732">Signal</keyword>
<evidence type="ECO:0000256" key="4">
    <source>
        <dbReference type="ARBA" id="ARBA00023139"/>
    </source>
</evidence>
<keyword evidence="7" id="KW-1185">Reference proteome</keyword>
<gene>
    <name evidence="6" type="ORF">bhn_I2698</name>
</gene>
<keyword evidence="5" id="KW-0449">Lipoprotein</keyword>
<name>A0A1D9P588_9FIRM</name>
<evidence type="ECO:0000313" key="7">
    <source>
        <dbReference type="Proteomes" id="UP000179284"/>
    </source>
</evidence>
<dbReference type="PANTHER" id="PTHR43649">
    <property type="entry name" value="ARABINOSE-BINDING PROTEIN-RELATED"/>
    <property type="match status" value="1"/>
</dbReference>